<dbReference type="EMBL" id="HBUF01212290">
    <property type="protein sequence ID" value="CAG6665926.1"/>
    <property type="molecule type" value="Transcribed_RNA"/>
</dbReference>
<organism evidence="1">
    <name type="scientific">Cacopsylla melanoneura</name>
    <dbReference type="NCBI Taxonomy" id="428564"/>
    <lineage>
        <taxon>Eukaryota</taxon>
        <taxon>Metazoa</taxon>
        <taxon>Ecdysozoa</taxon>
        <taxon>Arthropoda</taxon>
        <taxon>Hexapoda</taxon>
        <taxon>Insecta</taxon>
        <taxon>Pterygota</taxon>
        <taxon>Neoptera</taxon>
        <taxon>Paraneoptera</taxon>
        <taxon>Hemiptera</taxon>
        <taxon>Sternorrhyncha</taxon>
        <taxon>Psylloidea</taxon>
        <taxon>Psyllidae</taxon>
        <taxon>Psyllinae</taxon>
        <taxon>Cacopsylla</taxon>
    </lineage>
</organism>
<name>A0A8D8SCA9_9HEMI</name>
<proteinExistence type="predicted"/>
<protein>
    <submittedName>
        <fullName evidence="1">Uncharacterized protein</fullName>
    </submittedName>
</protein>
<accession>A0A8D8SCA9</accession>
<sequence>MRRGRDPFLTSLAGGDIFIGDVMGSDNVGLGHPNENVDGRKHRCFQCSIYRQFDESYEKHRCSSILSKIRCTMFSIIYLPSADVFSPAHIAKWSLGPIPRSRVVDWGFLAPL</sequence>
<dbReference type="AlphaFoldDB" id="A0A8D8SCA9"/>
<reference evidence="1" key="1">
    <citation type="submission" date="2021-05" db="EMBL/GenBank/DDBJ databases">
        <authorList>
            <person name="Alioto T."/>
            <person name="Alioto T."/>
            <person name="Gomez Garrido J."/>
        </authorList>
    </citation>
    <scope>NUCLEOTIDE SEQUENCE</scope>
</reference>
<evidence type="ECO:0000313" key="1">
    <source>
        <dbReference type="EMBL" id="CAG6665926.1"/>
    </source>
</evidence>